<dbReference type="Gene3D" id="3.30.56.130">
    <property type="entry name" value="Transcriptional regulator CtsR, winged HTH domain"/>
    <property type="match status" value="1"/>
</dbReference>
<sequence>MAGLTSDIEKFLKALLENAQEGFVEIGRNDLATRFECSPSQINYVLSTRFTPYNGYLIESKRGGNGFIRIITIVEDEDDYIKYIIKNLDKELTEERAKSFFTELFNKGYMDEKELGIAVYATLDKSLMNVEKNKRNLVRHDIVKNILLSFLIRS</sequence>
<dbReference type="Proteomes" id="UP000235658">
    <property type="component" value="Unassembled WGS sequence"/>
</dbReference>
<evidence type="ECO:0000259" key="2">
    <source>
        <dbReference type="Pfam" id="PF17727"/>
    </source>
</evidence>
<feature type="domain" description="CtsR N-terminal HTH" evidence="1">
    <location>
        <begin position="4"/>
        <end position="73"/>
    </location>
</feature>
<dbReference type="EMBL" id="PNHP01000004">
    <property type="protein sequence ID" value="PMC81251.1"/>
    <property type="molecule type" value="Genomic_DNA"/>
</dbReference>
<evidence type="ECO:0000313" key="4">
    <source>
        <dbReference type="Proteomes" id="UP000235658"/>
    </source>
</evidence>
<feature type="domain" description="CtsR C-terminal dimerization" evidence="2">
    <location>
        <begin position="76"/>
        <end position="147"/>
    </location>
</feature>
<dbReference type="Gene3D" id="1.10.1200.150">
    <property type="entry name" value="Transcriptional regulator CtsR, C-terminal domain"/>
    <property type="match status" value="1"/>
</dbReference>
<dbReference type="AlphaFoldDB" id="A0A2N6UI67"/>
<gene>
    <name evidence="3" type="ORF">CJ192_06965</name>
</gene>
<organism evidence="3 4">
    <name type="scientific">Anaerococcus hydrogenalis</name>
    <dbReference type="NCBI Taxonomy" id="33029"/>
    <lineage>
        <taxon>Bacteria</taxon>
        <taxon>Bacillati</taxon>
        <taxon>Bacillota</taxon>
        <taxon>Tissierellia</taxon>
        <taxon>Tissierellales</taxon>
        <taxon>Peptoniphilaceae</taxon>
        <taxon>Anaerococcus</taxon>
    </lineage>
</organism>
<dbReference type="InterPro" id="IPR041908">
    <property type="entry name" value="CtsR_C_sf"/>
</dbReference>
<dbReference type="InterPro" id="IPR041902">
    <property type="entry name" value="CtsR_N_sf"/>
</dbReference>
<proteinExistence type="predicted"/>
<dbReference type="GeneID" id="84578924"/>
<evidence type="ECO:0000313" key="3">
    <source>
        <dbReference type="EMBL" id="PMC81251.1"/>
    </source>
</evidence>
<accession>A0A2N6UI67</accession>
<dbReference type="Pfam" id="PF17727">
    <property type="entry name" value="CtsR_C"/>
    <property type="match status" value="1"/>
</dbReference>
<name>A0A2N6UI67_9FIRM</name>
<dbReference type="RefSeq" id="WP_004815965.1">
    <property type="nucleotide sequence ID" value="NZ_CABKPG010000002.1"/>
</dbReference>
<evidence type="ECO:0000259" key="1">
    <source>
        <dbReference type="Pfam" id="PF05848"/>
    </source>
</evidence>
<dbReference type="InterPro" id="IPR041473">
    <property type="entry name" value="CtsR_C"/>
</dbReference>
<dbReference type="InterPro" id="IPR040465">
    <property type="entry name" value="CtsR_N"/>
</dbReference>
<dbReference type="Pfam" id="PF05848">
    <property type="entry name" value="CtsR"/>
    <property type="match status" value="1"/>
</dbReference>
<comment type="caution">
    <text evidence="3">The sequence shown here is derived from an EMBL/GenBank/DDBJ whole genome shotgun (WGS) entry which is preliminary data.</text>
</comment>
<reference evidence="3 4" key="1">
    <citation type="submission" date="2017-09" db="EMBL/GenBank/DDBJ databases">
        <title>Bacterial strain isolated from the female urinary microbiota.</title>
        <authorList>
            <person name="Thomas-White K."/>
            <person name="Kumar N."/>
            <person name="Forster S."/>
            <person name="Putonti C."/>
            <person name="Lawley T."/>
            <person name="Wolfe A.J."/>
        </authorList>
    </citation>
    <scope>NUCLEOTIDE SEQUENCE [LARGE SCALE GENOMIC DNA]</scope>
    <source>
        <strain evidence="3 4">UMB0204</strain>
    </source>
</reference>
<protein>
    <submittedName>
        <fullName evidence="3">CtsR family transcriptional regulator</fullName>
    </submittedName>
</protein>